<evidence type="ECO:0000313" key="1">
    <source>
        <dbReference type="WBParaSite" id="MCU_013829-RA"/>
    </source>
</evidence>
<organism evidence="1">
    <name type="scientific">Mesocestoides corti</name>
    <name type="common">Flatworm</name>
    <dbReference type="NCBI Taxonomy" id="53468"/>
    <lineage>
        <taxon>Eukaryota</taxon>
        <taxon>Metazoa</taxon>
        <taxon>Spiralia</taxon>
        <taxon>Lophotrochozoa</taxon>
        <taxon>Platyhelminthes</taxon>
        <taxon>Cestoda</taxon>
        <taxon>Eucestoda</taxon>
        <taxon>Cyclophyllidea</taxon>
        <taxon>Mesocestoididae</taxon>
        <taxon>Mesocestoides</taxon>
    </lineage>
</organism>
<reference evidence="1" key="1">
    <citation type="submission" date="2019-11" db="UniProtKB">
        <authorList>
            <consortium name="WormBaseParasite"/>
        </authorList>
    </citation>
    <scope>IDENTIFICATION</scope>
</reference>
<sequence length="66" mass="7396">GQVLRLVDRLITQVPTRVFIHLFSIIESVASTNNLPPKRDHYRQAITSTPPFTNPQAVGKLNPIMS</sequence>
<dbReference type="WBParaSite" id="MCU_013829-RA">
    <property type="protein sequence ID" value="MCU_013829-RA"/>
    <property type="gene ID" value="MCU_013829"/>
</dbReference>
<dbReference type="AlphaFoldDB" id="A0A5K3G159"/>
<proteinExistence type="predicted"/>
<accession>A0A5K3G159</accession>
<protein>
    <submittedName>
        <fullName evidence="1">Rho-GAP domain-containing protein</fullName>
    </submittedName>
</protein>
<name>A0A5K3G159_MESCO</name>